<comment type="caution">
    <text evidence="1">The sequence shown here is derived from an EMBL/GenBank/DDBJ whole genome shotgun (WGS) entry which is preliminary data.</text>
</comment>
<sequence length="342" mass="37956">MNKKLLPILIVTTFSLTACNESKQHQTPSDSTTAYKNLSTANPADIKADLDALDQISNKNSQAILNAQDALKAARQNKEVDTIPALLEQLKTHSLAFNTALDATNFKSQEGAALREKFKQVHLLGVELAQENTKSPPQMQRITALEAEISVIQQSSISEMRALQHMIYPQLNSGALNNTRQQVKSDPELNVTAHTPPHSTSHLSQDNAADIKHDLIALRAVSQTAKQKAQDSFTDMQHAIDSGNRNALMKAVKQTTTRIHDLNQKYDTVTLKSAEATAAREKLKEENNLQIEMGNIILSDSPDRQRFAELSNKHDNSQKMVEIEMEALRLKANILQNQPQLT</sequence>
<evidence type="ECO:0000313" key="2">
    <source>
        <dbReference type="Proteomes" id="UP000249282"/>
    </source>
</evidence>
<dbReference type="EMBL" id="QFQJ01000064">
    <property type="protein sequence ID" value="PZQ87688.1"/>
    <property type="molecule type" value="Genomic_DNA"/>
</dbReference>
<evidence type="ECO:0008006" key="3">
    <source>
        <dbReference type="Google" id="ProtNLM"/>
    </source>
</evidence>
<accession>A0A2W5RBH6</accession>
<name>A0A2W5RBH6_ACIJO</name>
<gene>
    <name evidence="1" type="ORF">DI542_11530</name>
</gene>
<proteinExistence type="predicted"/>
<dbReference type="PROSITE" id="PS51257">
    <property type="entry name" value="PROKAR_LIPOPROTEIN"/>
    <property type="match status" value="1"/>
</dbReference>
<evidence type="ECO:0000313" key="1">
    <source>
        <dbReference type="EMBL" id="PZQ87688.1"/>
    </source>
</evidence>
<dbReference type="AlphaFoldDB" id="A0A2W5RBH6"/>
<organism evidence="1 2">
    <name type="scientific">Acinetobacter johnsonii</name>
    <dbReference type="NCBI Taxonomy" id="40214"/>
    <lineage>
        <taxon>Bacteria</taxon>
        <taxon>Pseudomonadati</taxon>
        <taxon>Pseudomonadota</taxon>
        <taxon>Gammaproteobacteria</taxon>
        <taxon>Moraxellales</taxon>
        <taxon>Moraxellaceae</taxon>
        <taxon>Acinetobacter</taxon>
    </lineage>
</organism>
<dbReference type="Proteomes" id="UP000249282">
    <property type="component" value="Unassembled WGS sequence"/>
</dbReference>
<reference evidence="1 2" key="1">
    <citation type="submission" date="2017-11" db="EMBL/GenBank/DDBJ databases">
        <title>Infants hospitalized years apart are colonized by the same room-sourced microbial strains.</title>
        <authorList>
            <person name="Brooks B."/>
            <person name="Olm M.R."/>
            <person name="Firek B.A."/>
            <person name="Baker R."/>
            <person name="Thomas B.C."/>
            <person name="Morowitz M.J."/>
            <person name="Banfield J.F."/>
        </authorList>
    </citation>
    <scope>NUCLEOTIDE SEQUENCE [LARGE SCALE GENOMIC DNA]</scope>
    <source>
        <strain evidence="1">S2_003_000_R3_20</strain>
    </source>
</reference>
<protein>
    <recommendedName>
        <fullName evidence="3">Lipoprotein</fullName>
    </recommendedName>
</protein>